<proteinExistence type="inferred from homology"/>
<evidence type="ECO:0000313" key="10">
    <source>
        <dbReference type="Proteomes" id="UP000595703"/>
    </source>
</evidence>
<dbReference type="GO" id="GO:0055088">
    <property type="term" value="P:lipid homeostasis"/>
    <property type="evidence" value="ECO:0007669"/>
    <property type="project" value="TreeGrafter"/>
</dbReference>
<feature type="compositionally biased region" description="Low complexity" evidence="6">
    <location>
        <begin position="13"/>
        <end position="30"/>
    </location>
</feature>
<feature type="domain" description="Acyl-CoA oxidase C-alpha1" evidence="8">
    <location>
        <begin position="330"/>
        <end position="391"/>
    </location>
</feature>
<dbReference type="InterPro" id="IPR009100">
    <property type="entry name" value="AcylCoA_DH/oxidase_NM_dom_sf"/>
</dbReference>
<dbReference type="InterPro" id="IPR002655">
    <property type="entry name" value="Acyl-CoA_oxidase_C"/>
</dbReference>
<dbReference type="InterPro" id="IPR046373">
    <property type="entry name" value="Acyl-CoA_Oxase/DH_mid-dom_sf"/>
</dbReference>
<dbReference type="Proteomes" id="UP000595703">
    <property type="component" value="Chromosome"/>
</dbReference>
<accession>A0A7U3VPB3</accession>
<reference evidence="9 10" key="3">
    <citation type="journal article" date="2011" name="Nat. Chem. Biol.">
        <title>Reveromycin A biosynthesis uses RevG and RevJ for stereospecific spiroacetal formation.</title>
        <authorList>
            <person name="Takahashi S."/>
            <person name="Toyoda A."/>
            <person name="Sekiyama Y."/>
            <person name="Takagi H."/>
            <person name="Nogawa T."/>
            <person name="Uramoto M."/>
            <person name="Suzuki R."/>
            <person name="Koshino H."/>
            <person name="Kumano T."/>
            <person name="Panthee S."/>
            <person name="Dairi T."/>
            <person name="Ishikawa J."/>
            <person name="Ikeda H."/>
            <person name="Sakaki Y."/>
            <person name="Osada H."/>
        </authorList>
    </citation>
    <scope>NUCLEOTIDE SEQUENCE [LARGE SCALE GENOMIC DNA]</scope>
    <source>
        <strain evidence="9 10">SN-593</strain>
    </source>
</reference>
<feature type="compositionally biased region" description="Gly residues" evidence="6">
    <location>
        <begin position="435"/>
        <end position="447"/>
    </location>
</feature>
<dbReference type="GO" id="GO:0003997">
    <property type="term" value="F:acyl-CoA oxidase activity"/>
    <property type="evidence" value="ECO:0007669"/>
    <property type="project" value="InterPro"/>
</dbReference>
<evidence type="ECO:0000256" key="6">
    <source>
        <dbReference type="SAM" id="MobiDB-lite"/>
    </source>
</evidence>
<organism evidence="9 10">
    <name type="scientific">Actinacidiphila reveromycinica</name>
    <dbReference type="NCBI Taxonomy" id="659352"/>
    <lineage>
        <taxon>Bacteria</taxon>
        <taxon>Bacillati</taxon>
        <taxon>Actinomycetota</taxon>
        <taxon>Actinomycetes</taxon>
        <taxon>Kitasatosporales</taxon>
        <taxon>Streptomycetaceae</taxon>
        <taxon>Actinacidiphila</taxon>
    </lineage>
</organism>
<feature type="domain" description="Acyl-CoA oxidase C-alpha1" evidence="8">
    <location>
        <begin position="452"/>
        <end position="517"/>
    </location>
</feature>
<evidence type="ECO:0000259" key="8">
    <source>
        <dbReference type="Pfam" id="PF22924"/>
    </source>
</evidence>
<reference evidence="9 10" key="1">
    <citation type="journal article" date="2010" name="J. Bacteriol.">
        <title>Biochemical characterization of a novel indole prenyltransferase from Streptomyces sp. SN-593.</title>
        <authorList>
            <person name="Takahashi S."/>
            <person name="Takagi H."/>
            <person name="Toyoda A."/>
            <person name="Uramoto M."/>
            <person name="Nogawa T."/>
            <person name="Ueki M."/>
            <person name="Sakaki Y."/>
            <person name="Osada H."/>
        </authorList>
    </citation>
    <scope>NUCLEOTIDE SEQUENCE [LARGE SCALE GENOMIC DNA]</scope>
    <source>
        <strain evidence="9 10">SN-593</strain>
    </source>
</reference>
<dbReference type="InterPro" id="IPR012258">
    <property type="entry name" value="Acyl-CoA_oxidase"/>
</dbReference>
<comment type="cofactor">
    <cofactor evidence="1">
        <name>FAD</name>
        <dbReference type="ChEBI" id="CHEBI:57692"/>
    </cofactor>
</comment>
<dbReference type="EMBL" id="AP018365">
    <property type="protein sequence ID" value="BBA98434.1"/>
    <property type="molecule type" value="Genomic_DNA"/>
</dbReference>
<comment type="similarity">
    <text evidence="2">Belongs to the acyl-CoA oxidase family.</text>
</comment>
<keyword evidence="3" id="KW-0285">Flavoprotein</keyword>
<dbReference type="PANTHER" id="PTHR10909:SF382">
    <property type="entry name" value="ACYL-COENZYME A OXIDASE"/>
    <property type="match status" value="1"/>
</dbReference>
<gene>
    <name evidence="9" type="ORF">RVR_4610</name>
</gene>
<evidence type="ECO:0000256" key="2">
    <source>
        <dbReference type="ARBA" id="ARBA00006288"/>
    </source>
</evidence>
<dbReference type="SUPFAM" id="SSF56645">
    <property type="entry name" value="Acyl-CoA dehydrogenase NM domain-like"/>
    <property type="match status" value="1"/>
</dbReference>
<dbReference type="PANTHER" id="PTHR10909">
    <property type="entry name" value="ELECTRON TRANSPORT OXIDOREDUCTASE"/>
    <property type="match status" value="1"/>
</dbReference>
<feature type="compositionally biased region" description="Low complexity" evidence="6">
    <location>
        <begin position="406"/>
        <end position="420"/>
    </location>
</feature>
<dbReference type="AlphaFoldDB" id="A0A7U3VPB3"/>
<reference evidence="9 10" key="2">
    <citation type="journal article" date="2011" name="J. Antibiot.">
        <title>Furaquinocins I and J: novel polyketide isoprenoid hybrid compounds from Streptomyces reveromyceticus SN-593.</title>
        <authorList>
            <person name="Panthee S."/>
            <person name="Takahashi S."/>
            <person name="Takagi H."/>
            <person name="Nogawa T."/>
            <person name="Oowada E."/>
            <person name="Uramoto M."/>
            <person name="Osada H."/>
        </authorList>
    </citation>
    <scope>NUCLEOTIDE SEQUENCE [LARGE SCALE GENOMIC DNA]</scope>
    <source>
        <strain evidence="9 10">SN-593</strain>
    </source>
</reference>
<feature type="compositionally biased region" description="Low complexity" evidence="6">
    <location>
        <begin position="39"/>
        <end position="50"/>
    </location>
</feature>
<dbReference type="KEGG" id="arev:RVR_4610"/>
<keyword evidence="10" id="KW-1185">Reference proteome</keyword>
<sequence>MSQDRTVTATAWMPMPRGGDGPPDTQGPPDAQDPPGAPGAPDTPVGAGDAEPVGPVLAEPLTDVLFDGRFDAAHRHWAEVLRRKVFRYRDGSSLPDRSELAYERLRVVNDTIGSVEEFVGSTTRLVALHEWLGMVDGSVTTLATIHYNLFLGSLLRLDPGRALDPAPFVRLHDYGAVLITELGYGNNAADLETTATYRPETDDLVLHTPTAGAQKFMPNTGPSGGRKSGLVAARLIVRGQNCGIHLFFVPLRDDRGPLPGIRIRRLSEIPGSAVDHAITSFDRVVLPRSALLAGEDAELTAEGAFHSAVGSRRRRFLRSIQRVTTGKLCLSGAAVGGARSALAIAVRYAHHRQTFAPAGRAGVSVFAYRCHQTRLLGAVARAYAATFLLREAVRDCGRRDDGEFAETWAGAGSTGTGSTADTVPGEPTGIDEPDGGPGGSRGSGGPGDSVDSAEVDVLVAAAKGWITWQSRDIAMECRERCGAQGLLSANRIVDLITPIESTITAEGDNLVIWTKAAADMLTGRGYRPPAGAAVPPGPPTGTLTDSRLLLGVLSRHEAQCLRRARDRLGRPSTGPMDRWNHAVNPALDLVDAYATRRAAEAYLAAVDRIGDAATRGTLDRLFQLFALQRLAPHAGELLADGHLTAEAVRGIGPAVDRITAELAPHALTLVDAFAIPDEVLEAPIATEGFGAVYDDPAGPWHQEVVVG</sequence>
<evidence type="ECO:0000259" key="7">
    <source>
        <dbReference type="Pfam" id="PF01756"/>
    </source>
</evidence>
<dbReference type="SUPFAM" id="SSF47203">
    <property type="entry name" value="Acyl-CoA dehydrogenase C-terminal domain-like"/>
    <property type="match status" value="2"/>
</dbReference>
<feature type="region of interest" description="Disordered" evidence="6">
    <location>
        <begin position="406"/>
        <end position="451"/>
    </location>
</feature>
<dbReference type="Pfam" id="PF01756">
    <property type="entry name" value="ACOX"/>
    <property type="match status" value="1"/>
</dbReference>
<dbReference type="GO" id="GO:0033540">
    <property type="term" value="P:fatty acid beta-oxidation using acyl-CoA oxidase"/>
    <property type="evidence" value="ECO:0007669"/>
    <property type="project" value="TreeGrafter"/>
</dbReference>
<dbReference type="GO" id="GO:0005504">
    <property type="term" value="F:fatty acid binding"/>
    <property type="evidence" value="ECO:0007669"/>
    <property type="project" value="TreeGrafter"/>
</dbReference>
<dbReference type="Gene3D" id="2.40.110.10">
    <property type="entry name" value="Butyryl-CoA Dehydrogenase, subunit A, domain 2"/>
    <property type="match status" value="1"/>
</dbReference>
<keyword evidence="4" id="KW-0274">FAD</keyword>
<keyword evidence="5" id="KW-0560">Oxidoreductase</keyword>
<reference evidence="9 10" key="4">
    <citation type="journal article" date="2020" name="Sci. Rep.">
        <title>beta-carboline chemical signals induce reveromycin production through a LuxR family regulator in Streptomyces sp. SN-593.</title>
        <authorList>
            <person name="Panthee S."/>
            <person name="Kito N."/>
            <person name="Hayashi T."/>
            <person name="Shimizu T."/>
            <person name="Ishikawa J."/>
            <person name="Hamamoto H."/>
            <person name="Osada H."/>
            <person name="Takahashi S."/>
        </authorList>
    </citation>
    <scope>NUCLEOTIDE SEQUENCE [LARGE SCALE GENOMIC DNA]</scope>
    <source>
        <strain evidence="9 10">SN-593</strain>
    </source>
</reference>
<protein>
    <submittedName>
        <fullName evidence="9">Putative acyl-CoA oxidase</fullName>
    </submittedName>
</protein>
<dbReference type="InterPro" id="IPR055060">
    <property type="entry name" value="ACOX_C_alpha1"/>
</dbReference>
<dbReference type="InterPro" id="IPR036250">
    <property type="entry name" value="AcylCo_DH-like_C"/>
</dbReference>
<evidence type="ECO:0000256" key="3">
    <source>
        <dbReference type="ARBA" id="ARBA00022630"/>
    </source>
</evidence>
<evidence type="ECO:0000256" key="1">
    <source>
        <dbReference type="ARBA" id="ARBA00001974"/>
    </source>
</evidence>
<evidence type="ECO:0000313" key="9">
    <source>
        <dbReference type="EMBL" id="BBA98434.1"/>
    </source>
</evidence>
<evidence type="ECO:0000256" key="4">
    <source>
        <dbReference type="ARBA" id="ARBA00022827"/>
    </source>
</evidence>
<dbReference type="PIRSF" id="PIRSF000168">
    <property type="entry name" value="Acyl-CoA_oxidase"/>
    <property type="match status" value="1"/>
</dbReference>
<dbReference type="GO" id="GO:0071949">
    <property type="term" value="F:FAD binding"/>
    <property type="evidence" value="ECO:0007669"/>
    <property type="project" value="InterPro"/>
</dbReference>
<feature type="domain" description="Acyl-CoA oxidase C-terminal" evidence="7">
    <location>
        <begin position="571"/>
        <end position="687"/>
    </location>
</feature>
<name>A0A7U3VPB3_9ACTN</name>
<feature type="region of interest" description="Disordered" evidence="6">
    <location>
        <begin position="1"/>
        <end position="54"/>
    </location>
</feature>
<dbReference type="Gene3D" id="1.20.140.10">
    <property type="entry name" value="Butyryl-CoA Dehydrogenase, subunit A, domain 3"/>
    <property type="match status" value="2"/>
</dbReference>
<evidence type="ECO:0000256" key="5">
    <source>
        <dbReference type="ARBA" id="ARBA00023002"/>
    </source>
</evidence>
<dbReference type="Pfam" id="PF22924">
    <property type="entry name" value="ACOX_C_alpha1"/>
    <property type="match status" value="2"/>
</dbReference>